<dbReference type="InterPro" id="IPR017441">
    <property type="entry name" value="Protein_kinase_ATP_BS"/>
</dbReference>
<dbReference type="PROSITE" id="PS00109">
    <property type="entry name" value="PROTEIN_KINASE_TYR"/>
    <property type="match status" value="1"/>
</dbReference>
<evidence type="ECO:0000256" key="7">
    <source>
        <dbReference type="ARBA" id="ARBA00022679"/>
    </source>
</evidence>
<comment type="catalytic activity">
    <reaction evidence="13">
        <text>L-threonyl-[protein] + ATP = O-phospho-L-threonyl-[protein] + ADP + H(+)</text>
        <dbReference type="Rhea" id="RHEA:46608"/>
        <dbReference type="Rhea" id="RHEA-COMP:11060"/>
        <dbReference type="Rhea" id="RHEA-COMP:11605"/>
        <dbReference type="ChEBI" id="CHEBI:15378"/>
        <dbReference type="ChEBI" id="CHEBI:30013"/>
        <dbReference type="ChEBI" id="CHEBI:30616"/>
        <dbReference type="ChEBI" id="CHEBI:61977"/>
        <dbReference type="ChEBI" id="CHEBI:456216"/>
        <dbReference type="EC" id="2.7.11.1"/>
    </reaction>
</comment>
<evidence type="ECO:0000259" key="18">
    <source>
        <dbReference type="PROSITE" id="PS50011"/>
    </source>
</evidence>
<gene>
    <name evidence="19" type="ORF">PG991_008903</name>
</gene>
<keyword evidence="17" id="KW-1133">Transmembrane helix</keyword>
<feature type="domain" description="Protein kinase" evidence="18">
    <location>
        <begin position="72"/>
        <end position="447"/>
    </location>
</feature>
<dbReference type="Gene3D" id="3.30.200.20">
    <property type="entry name" value="Phosphorylase Kinase, domain 1"/>
    <property type="match status" value="1"/>
</dbReference>
<dbReference type="InterPro" id="IPR008266">
    <property type="entry name" value="Tyr_kinase_AS"/>
</dbReference>
<evidence type="ECO:0000256" key="3">
    <source>
        <dbReference type="ARBA" id="ARBA00012513"/>
    </source>
</evidence>
<evidence type="ECO:0000313" key="20">
    <source>
        <dbReference type="Proteomes" id="UP001396898"/>
    </source>
</evidence>
<keyword evidence="6" id="KW-0723">Serine/threonine-protein kinase</keyword>
<dbReference type="SMART" id="SM00220">
    <property type="entry name" value="S_TKc"/>
    <property type="match status" value="1"/>
</dbReference>
<comment type="subunit">
    <text evidence="2">Component of the EKC/KEOPS complex composed of at least BUD32, CGI121, GON7, KAE1 and PCC1; the whole complex dimerizes.</text>
</comment>
<proteinExistence type="predicted"/>
<evidence type="ECO:0000256" key="1">
    <source>
        <dbReference type="ARBA" id="ARBA00003747"/>
    </source>
</evidence>
<feature type="region of interest" description="Disordered" evidence="16">
    <location>
        <begin position="465"/>
        <end position="536"/>
    </location>
</feature>
<dbReference type="PROSITE" id="PS50011">
    <property type="entry name" value="PROTEIN_KINASE_DOM"/>
    <property type="match status" value="1"/>
</dbReference>
<keyword evidence="17" id="KW-0812">Transmembrane</keyword>
<dbReference type="EC" id="2.7.11.1" evidence="3"/>
<keyword evidence="7" id="KW-0808">Transferase</keyword>
<evidence type="ECO:0000256" key="15">
    <source>
        <dbReference type="PROSITE-ProRule" id="PRU10141"/>
    </source>
</evidence>
<evidence type="ECO:0000256" key="13">
    <source>
        <dbReference type="ARBA" id="ARBA00047899"/>
    </source>
</evidence>
<evidence type="ECO:0000256" key="4">
    <source>
        <dbReference type="ARBA" id="ARBA00013948"/>
    </source>
</evidence>
<comment type="catalytic activity">
    <reaction evidence="14">
        <text>L-seryl-[protein] + ATP = O-phospho-L-seryl-[protein] + ADP + H(+)</text>
        <dbReference type="Rhea" id="RHEA:17989"/>
        <dbReference type="Rhea" id="RHEA-COMP:9863"/>
        <dbReference type="Rhea" id="RHEA-COMP:11604"/>
        <dbReference type="ChEBI" id="CHEBI:15378"/>
        <dbReference type="ChEBI" id="CHEBI:29999"/>
        <dbReference type="ChEBI" id="CHEBI:30616"/>
        <dbReference type="ChEBI" id="CHEBI:83421"/>
        <dbReference type="ChEBI" id="CHEBI:456216"/>
        <dbReference type="EC" id="2.7.11.1"/>
    </reaction>
</comment>
<evidence type="ECO:0000256" key="12">
    <source>
        <dbReference type="ARBA" id="ARBA00033194"/>
    </source>
</evidence>
<sequence>MADHESAPDAEGIPTVKNFMDLEYPRYQICRRLLDLYGDCDGFESPENYEPGGFCPIDLSFKRKPYFINERYEVIYKLGYGGYGMIWLCYEEAVKKWRAVKVGAASQTEELSGELLVESTLKQHSVGVDEALENNVVLPLETFWIDSINGKHLCTVLPLLGPRLSDWVEHLEEEDPGQSQRIVSQMVQGMGFLHQHGICHGDFRPQNILMQLKDGGFDDLGIDEMANLLGIPEMVDIILGNYSRSPFAPEKHYSSVSWSRMDLSSFVSDNIAIVDFGEAYLSADPNPRKPGIPGSYAAPEIVMGVPKGIGADIWALARTILEFRSHNFYSDARDTYSKVHGMEEFLGPCPATFRAEVQKQLCIPFGDDEDWMDPERYYIFKESMPGFQEMAKEYDHHVERFLALYSWHGFELSREEIPSLGDLLRNMFRWRPEERWPTDKILAHRWFTEQHQHAVLYKVNRTIESRKKSTEDENEPEISSSVSREIDAADSQTEPTEPTELTAPIEASEASKSSELREAAAKEDTNPALSETKTERQPVKPCHKAAWLYLGVLTMVIYFSGVIALISFFLAHLLANQPGFYANRLGRGSTSNDAAGQLSPVVQHVVITFILQA</sequence>
<evidence type="ECO:0000256" key="2">
    <source>
        <dbReference type="ARBA" id="ARBA00011534"/>
    </source>
</evidence>
<evidence type="ECO:0000256" key="17">
    <source>
        <dbReference type="SAM" id="Phobius"/>
    </source>
</evidence>
<protein>
    <recommendedName>
        <fullName evidence="5">EKC/KEOPS complex subunit BUD32</fullName>
        <ecNumber evidence="3">2.7.11.1</ecNumber>
    </recommendedName>
    <alternativeName>
        <fullName evidence="11 12">Atypical Serine/threonine protein kinase BUD32</fullName>
    </alternativeName>
    <alternativeName>
        <fullName evidence="4">EKC/KEOPS complex subunit bud32</fullName>
    </alternativeName>
</protein>
<keyword evidence="9" id="KW-0418">Kinase</keyword>
<organism evidence="19 20">
    <name type="scientific">Apiospora marii</name>
    <dbReference type="NCBI Taxonomy" id="335849"/>
    <lineage>
        <taxon>Eukaryota</taxon>
        <taxon>Fungi</taxon>
        <taxon>Dikarya</taxon>
        <taxon>Ascomycota</taxon>
        <taxon>Pezizomycotina</taxon>
        <taxon>Sordariomycetes</taxon>
        <taxon>Xylariomycetidae</taxon>
        <taxon>Amphisphaeriales</taxon>
        <taxon>Apiosporaceae</taxon>
        <taxon>Apiospora</taxon>
    </lineage>
</organism>
<dbReference type="InterPro" id="IPR000719">
    <property type="entry name" value="Prot_kinase_dom"/>
</dbReference>
<feature type="transmembrane region" description="Helical" evidence="17">
    <location>
        <begin position="546"/>
        <end position="575"/>
    </location>
</feature>
<dbReference type="PROSITE" id="PS00107">
    <property type="entry name" value="PROTEIN_KINASE_ATP"/>
    <property type="match status" value="1"/>
</dbReference>
<accession>A0ABR1RM49</accession>
<dbReference type="Gene3D" id="1.10.510.10">
    <property type="entry name" value="Transferase(Phosphotransferase) domain 1"/>
    <property type="match status" value="1"/>
</dbReference>
<dbReference type="InterPro" id="IPR011009">
    <property type="entry name" value="Kinase-like_dom_sf"/>
</dbReference>
<evidence type="ECO:0000313" key="19">
    <source>
        <dbReference type="EMBL" id="KAK8016015.1"/>
    </source>
</evidence>
<evidence type="ECO:0000256" key="16">
    <source>
        <dbReference type="SAM" id="MobiDB-lite"/>
    </source>
</evidence>
<dbReference type="EMBL" id="JAQQWI010000012">
    <property type="protein sequence ID" value="KAK8016015.1"/>
    <property type="molecule type" value="Genomic_DNA"/>
</dbReference>
<name>A0ABR1RM49_9PEZI</name>
<dbReference type="SUPFAM" id="SSF56112">
    <property type="entry name" value="Protein kinase-like (PK-like)"/>
    <property type="match status" value="1"/>
</dbReference>
<keyword evidence="10 15" id="KW-0067">ATP-binding</keyword>
<evidence type="ECO:0000256" key="10">
    <source>
        <dbReference type="ARBA" id="ARBA00022840"/>
    </source>
</evidence>
<evidence type="ECO:0000256" key="5">
    <source>
        <dbReference type="ARBA" id="ARBA00019973"/>
    </source>
</evidence>
<evidence type="ECO:0000256" key="6">
    <source>
        <dbReference type="ARBA" id="ARBA00022527"/>
    </source>
</evidence>
<comment type="function">
    <text evidence="1">Component of the EKC/KEOPS complex that is required for the formation of a threonylcarbamoyl group on adenosine at position 37 (t(6)A37) in tRNAs that read codons beginning with adenine. The complex is probably involved in the transfer of the threonylcarbamoyl moiety of threonylcarbamoyl-AMP (TC-AMP) to the N6 group of A37. BUD32 has ATPase activity in the context of the EKC/KEOPS complex and likely plays a supporting role to the catalytic subunit KAE1. The EKC/KEOPS complex also promotes both telomere uncapping and telomere elongation. The complex is required for efficient recruitment of transcriptional coactivators.</text>
</comment>
<reference evidence="19 20" key="1">
    <citation type="submission" date="2023-01" db="EMBL/GenBank/DDBJ databases">
        <title>Analysis of 21 Apiospora genomes using comparative genomics revels a genus with tremendous synthesis potential of carbohydrate active enzymes and secondary metabolites.</title>
        <authorList>
            <person name="Sorensen T."/>
        </authorList>
    </citation>
    <scope>NUCLEOTIDE SEQUENCE [LARGE SCALE GENOMIC DNA]</scope>
    <source>
        <strain evidence="19 20">CBS 20057</strain>
    </source>
</reference>
<dbReference type="PANTHER" id="PTHR45646:SF11">
    <property type="entry name" value="SERINE_THREONINE-PROTEIN KINASE DOA"/>
    <property type="match status" value="1"/>
</dbReference>
<evidence type="ECO:0000256" key="9">
    <source>
        <dbReference type="ARBA" id="ARBA00022777"/>
    </source>
</evidence>
<dbReference type="Pfam" id="PF00069">
    <property type="entry name" value="Pkinase"/>
    <property type="match status" value="2"/>
</dbReference>
<keyword evidence="17" id="KW-0472">Membrane</keyword>
<dbReference type="InterPro" id="IPR051175">
    <property type="entry name" value="CLK_kinases"/>
</dbReference>
<keyword evidence="8 15" id="KW-0547">Nucleotide-binding</keyword>
<keyword evidence="20" id="KW-1185">Reference proteome</keyword>
<feature type="compositionally biased region" description="Low complexity" evidence="16">
    <location>
        <begin position="493"/>
        <end position="506"/>
    </location>
</feature>
<evidence type="ECO:0000256" key="14">
    <source>
        <dbReference type="ARBA" id="ARBA00048679"/>
    </source>
</evidence>
<dbReference type="Proteomes" id="UP001396898">
    <property type="component" value="Unassembled WGS sequence"/>
</dbReference>
<comment type="caution">
    <text evidence="19">The sequence shown here is derived from an EMBL/GenBank/DDBJ whole genome shotgun (WGS) entry which is preliminary data.</text>
</comment>
<feature type="compositionally biased region" description="Basic and acidic residues" evidence="16">
    <location>
        <begin position="512"/>
        <end position="525"/>
    </location>
</feature>
<evidence type="ECO:0000256" key="11">
    <source>
        <dbReference type="ARBA" id="ARBA00030980"/>
    </source>
</evidence>
<feature type="binding site" evidence="15">
    <location>
        <position position="101"/>
    </location>
    <ligand>
        <name>ATP</name>
        <dbReference type="ChEBI" id="CHEBI:30616"/>
    </ligand>
</feature>
<dbReference type="PANTHER" id="PTHR45646">
    <property type="entry name" value="SERINE/THREONINE-PROTEIN KINASE DOA-RELATED"/>
    <property type="match status" value="1"/>
</dbReference>
<evidence type="ECO:0000256" key="8">
    <source>
        <dbReference type="ARBA" id="ARBA00022741"/>
    </source>
</evidence>